<accession>A0ABT9YQF8</accession>
<proteinExistence type="predicted"/>
<dbReference type="Gene3D" id="3.90.1580.10">
    <property type="entry name" value="paralog of FGE (formylglycine-generating enzyme)"/>
    <property type="match status" value="1"/>
</dbReference>
<organism evidence="2 3">
    <name type="scientific">Streptococcus moroccensis</name>
    <dbReference type="NCBI Taxonomy" id="1451356"/>
    <lineage>
        <taxon>Bacteria</taxon>
        <taxon>Bacillati</taxon>
        <taxon>Bacillota</taxon>
        <taxon>Bacilli</taxon>
        <taxon>Lactobacillales</taxon>
        <taxon>Streptococcaceae</taxon>
        <taxon>Streptococcus</taxon>
    </lineage>
</organism>
<evidence type="ECO:0000259" key="1">
    <source>
        <dbReference type="Pfam" id="PF03781"/>
    </source>
</evidence>
<reference evidence="2 3" key="1">
    <citation type="submission" date="2023-07" db="EMBL/GenBank/DDBJ databases">
        <title>Genomic Encyclopedia of Type Strains, Phase IV (KMG-IV): sequencing the most valuable type-strain genomes for metagenomic binning, comparative biology and taxonomic classification.</title>
        <authorList>
            <person name="Goeker M."/>
        </authorList>
    </citation>
    <scope>NUCLEOTIDE SEQUENCE [LARGE SCALE GENOMIC DNA]</scope>
    <source>
        <strain evidence="2 3">DSM 105143</strain>
    </source>
</reference>
<gene>
    <name evidence="2" type="ORF">J2S23_000673</name>
</gene>
<keyword evidence="3" id="KW-1185">Reference proteome</keyword>
<protein>
    <submittedName>
        <fullName evidence="2">Sulfatase modifying factor 1</fullName>
    </submittedName>
</protein>
<dbReference type="InterPro" id="IPR051043">
    <property type="entry name" value="Sulfatase_Mod_Factor_Kinase"/>
</dbReference>
<dbReference type="RefSeq" id="WP_307121342.1">
    <property type="nucleotide sequence ID" value="NZ_JAUSTM010000005.1"/>
</dbReference>
<dbReference type="Proteomes" id="UP001223079">
    <property type="component" value="Unassembled WGS sequence"/>
</dbReference>
<evidence type="ECO:0000313" key="3">
    <source>
        <dbReference type="Proteomes" id="UP001223079"/>
    </source>
</evidence>
<dbReference type="Pfam" id="PF03781">
    <property type="entry name" value="FGE-sulfatase"/>
    <property type="match status" value="1"/>
</dbReference>
<dbReference type="EMBL" id="JAUSTM010000005">
    <property type="protein sequence ID" value="MDQ0222122.1"/>
    <property type="molecule type" value="Genomic_DNA"/>
</dbReference>
<dbReference type="InterPro" id="IPR042095">
    <property type="entry name" value="SUMF_sf"/>
</dbReference>
<dbReference type="PANTHER" id="PTHR23150:SF19">
    <property type="entry name" value="FORMYLGLYCINE-GENERATING ENZYME"/>
    <property type="match status" value="1"/>
</dbReference>
<dbReference type="SUPFAM" id="SSF56436">
    <property type="entry name" value="C-type lectin-like"/>
    <property type="match status" value="1"/>
</dbReference>
<sequence>MIKIPGGTYRIGSDKGLGFAEDREGPSCEVSVTDFYIDATTVTNQEFLAFVEATGYQTEAEGFGNSFVLKYFLAEDVLAISETVPHLTNWAIVEGADWRHPLGPGSSLEGLMEHPVVHVSYNDAVAYCDWAGKRLPTEAEWEIAAKGGTDHDVFPWEGMSLVPDGEYKCNSWQGEFPIQNDALDGFERTAPVKYYEPNGYGLYQVIGNVWEWCANPARIPLVEFQDKNGPAFYQENKAKNDNYMATKGGSFLCHFSYCKRYRIAARNGNSGQSTAINVGFRCVKDSE</sequence>
<dbReference type="InterPro" id="IPR005532">
    <property type="entry name" value="SUMF_dom"/>
</dbReference>
<comment type="caution">
    <text evidence="2">The sequence shown here is derived from an EMBL/GenBank/DDBJ whole genome shotgun (WGS) entry which is preliminary data.</text>
</comment>
<dbReference type="PANTHER" id="PTHR23150">
    <property type="entry name" value="SULFATASE MODIFYING FACTOR 1, 2"/>
    <property type="match status" value="1"/>
</dbReference>
<dbReference type="InterPro" id="IPR016187">
    <property type="entry name" value="CTDL_fold"/>
</dbReference>
<feature type="domain" description="Sulfatase-modifying factor enzyme-like" evidence="1">
    <location>
        <begin position="1"/>
        <end position="284"/>
    </location>
</feature>
<name>A0ABT9YQF8_9STRE</name>
<evidence type="ECO:0000313" key="2">
    <source>
        <dbReference type="EMBL" id="MDQ0222122.1"/>
    </source>
</evidence>